<gene>
    <name evidence="1" type="ordered locus">MTR_4g027980</name>
</gene>
<protein>
    <submittedName>
        <fullName evidence="1 2">Uncharacterized protein</fullName>
    </submittedName>
</protein>
<dbReference type="Proteomes" id="UP000002051">
    <property type="component" value="Chromosome 4"/>
</dbReference>
<dbReference type="EnsemblPlants" id="AES87474">
    <property type="protein sequence ID" value="AES87474"/>
    <property type="gene ID" value="MTR_4g027980"/>
</dbReference>
<keyword evidence="3" id="KW-1185">Reference proteome</keyword>
<evidence type="ECO:0000313" key="1">
    <source>
        <dbReference type="EMBL" id="AES87474.1"/>
    </source>
</evidence>
<dbReference type="AlphaFoldDB" id="G7JI98"/>
<reference evidence="2" key="3">
    <citation type="submission" date="2015-04" db="UniProtKB">
        <authorList>
            <consortium name="EnsemblPlants"/>
        </authorList>
    </citation>
    <scope>IDENTIFICATION</scope>
    <source>
        <strain evidence="2">cv. Jemalong A17</strain>
    </source>
</reference>
<proteinExistence type="predicted"/>
<name>G7JI98_MEDTR</name>
<accession>G7JI98</accession>
<evidence type="ECO:0000313" key="3">
    <source>
        <dbReference type="Proteomes" id="UP000002051"/>
    </source>
</evidence>
<sequence length="52" mass="5702">MIIEVGSVKTHNSVSRDYTTTPVDVNLGSKLMLNSRNPIPVNLAHLVRDNAL</sequence>
<organism evidence="1 3">
    <name type="scientific">Medicago truncatula</name>
    <name type="common">Barrel medic</name>
    <name type="synonym">Medicago tribuloides</name>
    <dbReference type="NCBI Taxonomy" id="3880"/>
    <lineage>
        <taxon>Eukaryota</taxon>
        <taxon>Viridiplantae</taxon>
        <taxon>Streptophyta</taxon>
        <taxon>Embryophyta</taxon>
        <taxon>Tracheophyta</taxon>
        <taxon>Spermatophyta</taxon>
        <taxon>Magnoliopsida</taxon>
        <taxon>eudicotyledons</taxon>
        <taxon>Gunneridae</taxon>
        <taxon>Pentapetalae</taxon>
        <taxon>rosids</taxon>
        <taxon>fabids</taxon>
        <taxon>Fabales</taxon>
        <taxon>Fabaceae</taxon>
        <taxon>Papilionoideae</taxon>
        <taxon>50 kb inversion clade</taxon>
        <taxon>NPAAA clade</taxon>
        <taxon>Hologalegina</taxon>
        <taxon>IRL clade</taxon>
        <taxon>Trifolieae</taxon>
        <taxon>Medicago</taxon>
    </lineage>
</organism>
<dbReference type="EMBL" id="CM001220">
    <property type="protein sequence ID" value="AES87474.1"/>
    <property type="molecule type" value="Genomic_DNA"/>
</dbReference>
<dbReference type="PaxDb" id="3880-AES87474"/>
<dbReference type="HOGENOM" id="CLU_3090249_0_0_1"/>
<reference evidence="1 3" key="1">
    <citation type="journal article" date="2011" name="Nature">
        <title>The Medicago genome provides insight into the evolution of rhizobial symbioses.</title>
        <authorList>
            <person name="Young N.D."/>
            <person name="Debelle F."/>
            <person name="Oldroyd G.E."/>
            <person name="Geurts R."/>
            <person name="Cannon S.B."/>
            <person name="Udvardi M.K."/>
            <person name="Benedito V.A."/>
            <person name="Mayer K.F."/>
            <person name="Gouzy J."/>
            <person name="Schoof H."/>
            <person name="Van de Peer Y."/>
            <person name="Proost S."/>
            <person name="Cook D.R."/>
            <person name="Meyers B.C."/>
            <person name="Spannagl M."/>
            <person name="Cheung F."/>
            <person name="De Mita S."/>
            <person name="Krishnakumar V."/>
            <person name="Gundlach H."/>
            <person name="Zhou S."/>
            <person name="Mudge J."/>
            <person name="Bharti A.K."/>
            <person name="Murray J.D."/>
            <person name="Naoumkina M.A."/>
            <person name="Rosen B."/>
            <person name="Silverstein K.A."/>
            <person name="Tang H."/>
            <person name="Rombauts S."/>
            <person name="Zhao P.X."/>
            <person name="Zhou P."/>
            <person name="Barbe V."/>
            <person name="Bardou P."/>
            <person name="Bechner M."/>
            <person name="Bellec A."/>
            <person name="Berger A."/>
            <person name="Berges H."/>
            <person name="Bidwell S."/>
            <person name="Bisseling T."/>
            <person name="Choisne N."/>
            <person name="Couloux A."/>
            <person name="Denny R."/>
            <person name="Deshpande S."/>
            <person name="Dai X."/>
            <person name="Doyle J.J."/>
            <person name="Dudez A.M."/>
            <person name="Farmer A.D."/>
            <person name="Fouteau S."/>
            <person name="Franken C."/>
            <person name="Gibelin C."/>
            <person name="Gish J."/>
            <person name="Goldstein S."/>
            <person name="Gonzalez A.J."/>
            <person name="Green P.J."/>
            <person name="Hallab A."/>
            <person name="Hartog M."/>
            <person name="Hua A."/>
            <person name="Humphray S.J."/>
            <person name="Jeong D.H."/>
            <person name="Jing Y."/>
            <person name="Jocker A."/>
            <person name="Kenton S.M."/>
            <person name="Kim D.J."/>
            <person name="Klee K."/>
            <person name="Lai H."/>
            <person name="Lang C."/>
            <person name="Lin S."/>
            <person name="Macmil S.L."/>
            <person name="Magdelenat G."/>
            <person name="Matthews L."/>
            <person name="McCorrison J."/>
            <person name="Monaghan E.L."/>
            <person name="Mun J.H."/>
            <person name="Najar F.Z."/>
            <person name="Nicholson C."/>
            <person name="Noirot C."/>
            <person name="O'Bleness M."/>
            <person name="Paule C.R."/>
            <person name="Poulain J."/>
            <person name="Prion F."/>
            <person name="Qin B."/>
            <person name="Qu C."/>
            <person name="Retzel E.F."/>
            <person name="Riddle C."/>
            <person name="Sallet E."/>
            <person name="Samain S."/>
            <person name="Samson N."/>
            <person name="Sanders I."/>
            <person name="Saurat O."/>
            <person name="Scarpelli C."/>
            <person name="Schiex T."/>
            <person name="Segurens B."/>
            <person name="Severin A.J."/>
            <person name="Sherrier D.J."/>
            <person name="Shi R."/>
            <person name="Sims S."/>
            <person name="Singer S.R."/>
            <person name="Sinharoy S."/>
            <person name="Sterck L."/>
            <person name="Viollet A."/>
            <person name="Wang B.B."/>
            <person name="Wang K."/>
            <person name="Wang M."/>
            <person name="Wang X."/>
            <person name="Warfsmann J."/>
            <person name="Weissenbach J."/>
            <person name="White D.D."/>
            <person name="White J.D."/>
            <person name="Wiley G.B."/>
            <person name="Wincker P."/>
            <person name="Xing Y."/>
            <person name="Yang L."/>
            <person name="Yao Z."/>
            <person name="Ying F."/>
            <person name="Zhai J."/>
            <person name="Zhou L."/>
            <person name="Zuber A."/>
            <person name="Denarie J."/>
            <person name="Dixon R.A."/>
            <person name="May G.D."/>
            <person name="Schwartz D.C."/>
            <person name="Rogers J."/>
            <person name="Quetier F."/>
            <person name="Town C.D."/>
            <person name="Roe B.A."/>
        </authorList>
    </citation>
    <scope>NUCLEOTIDE SEQUENCE [LARGE SCALE GENOMIC DNA]</scope>
    <source>
        <strain evidence="1">A17</strain>
        <strain evidence="2 3">cv. Jemalong A17</strain>
    </source>
</reference>
<reference evidence="1 3" key="2">
    <citation type="journal article" date="2014" name="BMC Genomics">
        <title>An improved genome release (version Mt4.0) for the model legume Medicago truncatula.</title>
        <authorList>
            <person name="Tang H."/>
            <person name="Krishnakumar V."/>
            <person name="Bidwell S."/>
            <person name="Rosen B."/>
            <person name="Chan A."/>
            <person name="Zhou S."/>
            <person name="Gentzbittel L."/>
            <person name="Childs K.L."/>
            <person name="Yandell M."/>
            <person name="Gundlach H."/>
            <person name="Mayer K.F."/>
            <person name="Schwartz D.C."/>
            <person name="Town C.D."/>
        </authorList>
    </citation>
    <scope>GENOME REANNOTATION</scope>
    <source>
        <strain evidence="2 3">cv. Jemalong A17</strain>
    </source>
</reference>
<evidence type="ECO:0000313" key="2">
    <source>
        <dbReference type="EnsemblPlants" id="AES87474"/>
    </source>
</evidence>